<evidence type="ECO:0000313" key="4">
    <source>
        <dbReference type="EMBL" id="OQR69945.1"/>
    </source>
</evidence>
<accession>A0A1V9X8P5</accession>
<keyword evidence="5" id="KW-1185">Reference proteome</keyword>
<dbReference type="STRING" id="418985.A0A1V9X8P5"/>
<feature type="region of interest" description="Disordered" evidence="3">
    <location>
        <begin position="737"/>
        <end position="829"/>
    </location>
</feature>
<evidence type="ECO:0000256" key="2">
    <source>
        <dbReference type="ARBA" id="ARBA00022737"/>
    </source>
</evidence>
<dbReference type="PANTHER" id="PTHR46376:SF1">
    <property type="entry name" value="LEUCINE-ZIPPER-LIKE TRANSCRIPTIONAL REGULATOR 1"/>
    <property type="match status" value="1"/>
</dbReference>
<proteinExistence type="predicted"/>
<reference evidence="4 5" key="1">
    <citation type="journal article" date="2017" name="Gigascience">
        <title>Draft genome of the honey bee ectoparasitic mite, Tropilaelaps mercedesae, is shaped by the parasitic life history.</title>
        <authorList>
            <person name="Dong X."/>
            <person name="Armstrong S.D."/>
            <person name="Xia D."/>
            <person name="Makepeace B.L."/>
            <person name="Darby A.C."/>
            <person name="Kadowaki T."/>
        </authorList>
    </citation>
    <scope>NUCLEOTIDE SEQUENCE [LARGE SCALE GENOMIC DNA]</scope>
    <source>
        <strain evidence="4">Wuxi-XJTLU</strain>
    </source>
</reference>
<dbReference type="PANTHER" id="PTHR46376">
    <property type="entry name" value="LEUCINE-ZIPPER-LIKE TRANSCRIPTIONAL REGULATOR 1"/>
    <property type="match status" value="1"/>
</dbReference>
<feature type="region of interest" description="Disordered" evidence="3">
    <location>
        <begin position="350"/>
        <end position="417"/>
    </location>
</feature>
<feature type="compositionally biased region" description="Low complexity" evidence="3">
    <location>
        <begin position="770"/>
        <end position="781"/>
    </location>
</feature>
<keyword evidence="1" id="KW-0880">Kelch repeat</keyword>
<evidence type="ECO:0008006" key="6">
    <source>
        <dbReference type="Google" id="ProtNLM"/>
    </source>
</evidence>
<evidence type="ECO:0000313" key="5">
    <source>
        <dbReference type="Proteomes" id="UP000192247"/>
    </source>
</evidence>
<dbReference type="InterPro" id="IPR051568">
    <property type="entry name" value="LZTR1/Attractin"/>
</dbReference>
<dbReference type="EMBL" id="MNPL01019303">
    <property type="protein sequence ID" value="OQR69945.1"/>
    <property type="molecule type" value="Genomic_DNA"/>
</dbReference>
<sequence>MWSVVQLGAAGEPGGKQAVPTSRSKHAMCVGQDGYFYMLGGKSANLPMKDLWRFDPGKNQWDEVESSGGTAPPSLQEHTVVSWKSKLYVFGGEIGFASTGETPLWVFDIHTETWQLVSSKVKGSCGEVPPGRHSHSAVVHDGAMWVYGGMTDLRERSDFWRYDFVNQHWSRVKMLKGAGPKELHSHAAVFANQCMWIFGGEKSGKPSNDLWRYHFATDSWDKIQAEGVLPNPRCRHVALANPQLHKWADKMTFGERTRGGSFKVHPMTRLGLMGCSAAPAAASDDEDGNDQLDAVKAYLAAYNNSNQGSKSLKQRLTTSRLVRSISSGNYHITALGRQREELERLLEESRHNTPQMPHKHHLHRHHPCESNGSCKREISKSLSSDAVLDSESESNTPVHLRNGAQLRGGQPGSQQKARPFSEIIAPSHQFEVLQQRQEALPLRLSPPPANSRPSRRIHASKSMSFAHRGDDVLAVDSLQDNTLHQAGFCSTASCHCSSPAENGALRETDADIKIKNASSRLQGLAALCTYEGLENGDQGEQGDANLRGFSNTAQTTQYGPLTHISDLDSSDTDTGEGGDGEARGNRRREDLLVELRKNTTPLSRSTANELERIRFSSRFTSFSTLSELNNMAISQGRSRMPHSVSHCSGYYSFIEDDPDFQKDIAAFLQPSGPASPPRSALASLLIGDDPTKENPIEEAKDSLELTTFSALSDAAAPAIAALKERAKSWDRASQRAIAEESVHGSPIRISSESWSLHNDDDEVDGDSDASDASTDTGTSGSQQRGQLAPQVHKKHLPLQQQQQHSSTNPAGGDGGCYLPGPKQQMQHSRPDVHNWQLCLYVFGGQEASTPGMYRSPMTVWQLFV</sequence>
<name>A0A1V9X8P5_9ACAR</name>
<feature type="region of interest" description="Disordered" evidence="3">
    <location>
        <begin position="558"/>
        <end position="588"/>
    </location>
</feature>
<organism evidence="4 5">
    <name type="scientific">Tropilaelaps mercedesae</name>
    <dbReference type="NCBI Taxonomy" id="418985"/>
    <lineage>
        <taxon>Eukaryota</taxon>
        <taxon>Metazoa</taxon>
        <taxon>Ecdysozoa</taxon>
        <taxon>Arthropoda</taxon>
        <taxon>Chelicerata</taxon>
        <taxon>Arachnida</taxon>
        <taxon>Acari</taxon>
        <taxon>Parasitiformes</taxon>
        <taxon>Mesostigmata</taxon>
        <taxon>Gamasina</taxon>
        <taxon>Dermanyssoidea</taxon>
        <taxon>Laelapidae</taxon>
        <taxon>Tropilaelaps</taxon>
    </lineage>
</organism>
<gene>
    <name evidence="4" type="ORF">BIW11_01760</name>
</gene>
<feature type="compositionally biased region" description="Acidic residues" evidence="3">
    <location>
        <begin position="759"/>
        <end position="769"/>
    </location>
</feature>
<dbReference type="Gene3D" id="2.120.10.80">
    <property type="entry name" value="Kelch-type beta propeller"/>
    <property type="match status" value="1"/>
</dbReference>
<dbReference type="AlphaFoldDB" id="A0A1V9X8P5"/>
<evidence type="ECO:0000256" key="3">
    <source>
        <dbReference type="SAM" id="MobiDB-lite"/>
    </source>
</evidence>
<protein>
    <recommendedName>
        <fullName evidence="6">Tip elongation aberrant protein 1</fullName>
    </recommendedName>
</protein>
<dbReference type="Proteomes" id="UP000192247">
    <property type="component" value="Unassembled WGS sequence"/>
</dbReference>
<feature type="compositionally biased region" description="Basic residues" evidence="3">
    <location>
        <begin position="357"/>
        <end position="366"/>
    </location>
</feature>
<dbReference type="OrthoDB" id="432528at2759"/>
<dbReference type="InterPro" id="IPR015915">
    <property type="entry name" value="Kelch-typ_b-propeller"/>
</dbReference>
<dbReference type="InParanoid" id="A0A1V9X8P5"/>
<feature type="compositionally biased region" description="Acidic residues" evidence="3">
    <location>
        <begin position="568"/>
        <end position="579"/>
    </location>
</feature>
<dbReference type="Pfam" id="PF24681">
    <property type="entry name" value="Kelch_KLHDC2_KLHL20_DRC7"/>
    <property type="match status" value="1"/>
</dbReference>
<dbReference type="GO" id="GO:0005794">
    <property type="term" value="C:Golgi apparatus"/>
    <property type="evidence" value="ECO:0007669"/>
    <property type="project" value="TreeGrafter"/>
</dbReference>
<evidence type="ECO:0000256" key="1">
    <source>
        <dbReference type="ARBA" id="ARBA00022441"/>
    </source>
</evidence>
<comment type="caution">
    <text evidence="4">The sequence shown here is derived from an EMBL/GenBank/DDBJ whole genome shotgun (WGS) entry which is preliminary data.</text>
</comment>
<dbReference type="SUPFAM" id="SSF117281">
    <property type="entry name" value="Kelch motif"/>
    <property type="match status" value="1"/>
</dbReference>
<keyword evidence="2" id="KW-0677">Repeat</keyword>